<reference evidence="3" key="1">
    <citation type="journal article" date="2019" name="Int. J. Syst. Evol. Microbiol.">
        <title>The Global Catalogue of Microorganisms (GCM) 10K type strain sequencing project: providing services to taxonomists for standard genome sequencing and annotation.</title>
        <authorList>
            <consortium name="The Broad Institute Genomics Platform"/>
            <consortium name="The Broad Institute Genome Sequencing Center for Infectious Disease"/>
            <person name="Wu L."/>
            <person name="Ma J."/>
        </authorList>
    </citation>
    <scope>NUCLEOTIDE SEQUENCE [LARGE SCALE GENOMIC DNA]</scope>
    <source>
        <strain evidence="3">CGMCC 1.12376</strain>
    </source>
</reference>
<dbReference type="RefSeq" id="WP_251512865.1">
    <property type="nucleotide sequence ID" value="NZ_JAMBON010000008.1"/>
</dbReference>
<dbReference type="EMBL" id="JBHUDE010000009">
    <property type="protein sequence ID" value="MFD1606618.1"/>
    <property type="molecule type" value="Genomic_DNA"/>
</dbReference>
<keyword evidence="3" id="KW-1185">Reference proteome</keyword>
<feature type="domain" description="N-acetyltransferase" evidence="1">
    <location>
        <begin position="3"/>
        <end position="137"/>
    </location>
</feature>
<dbReference type="Proteomes" id="UP001597221">
    <property type="component" value="Unassembled WGS sequence"/>
</dbReference>
<dbReference type="InterPro" id="IPR016181">
    <property type="entry name" value="Acyl_CoA_acyltransferase"/>
</dbReference>
<dbReference type="SUPFAM" id="SSF55729">
    <property type="entry name" value="Acyl-CoA N-acyltransferases (Nat)"/>
    <property type="match status" value="1"/>
</dbReference>
<evidence type="ECO:0000313" key="2">
    <source>
        <dbReference type="EMBL" id="MFD1606618.1"/>
    </source>
</evidence>
<name>A0ABW4HMI1_9BACI</name>
<protein>
    <recommendedName>
        <fullName evidence="1">N-acetyltransferase domain-containing protein</fullName>
    </recommendedName>
</protein>
<comment type="caution">
    <text evidence="2">The sequence shown here is derived from an EMBL/GenBank/DDBJ whole genome shotgun (WGS) entry which is preliminary data.</text>
</comment>
<sequence length="294" mass="34270">MQITINAYESEDKEQLKHLFQVNFEDENLLTIVYGDRKLFAYSALLNHKLVGILFAWKNTIHPNCIYFRILVNPLYHSLPIAELLLEKLETLTLVNLPLQTSLWETSDSLLRIYRENGFSIIRKTYTPTLTLTKDIDLTECKQINYKKINLEEASANNLLMKKLTSLVRRNYEQSHLVNPVARLDYEQWQEFILADDVLKKHSYMFLDHSEILAYSFLHKSDLKGNLELGWCGANNVEHSYLIPQLVIHQARDAIKLDYQTFSGEFDTTDKYALETLNHFPFAPAPTLVTLQKK</sequence>
<dbReference type="Gene3D" id="3.40.630.30">
    <property type="match status" value="1"/>
</dbReference>
<evidence type="ECO:0000313" key="3">
    <source>
        <dbReference type="Proteomes" id="UP001597221"/>
    </source>
</evidence>
<evidence type="ECO:0000259" key="1">
    <source>
        <dbReference type="PROSITE" id="PS51186"/>
    </source>
</evidence>
<gene>
    <name evidence="2" type="ORF">ACFSBH_02935</name>
</gene>
<accession>A0ABW4HMI1</accession>
<proteinExistence type="predicted"/>
<organism evidence="2 3">
    <name type="scientific">Oceanobacillus luteolus</name>
    <dbReference type="NCBI Taxonomy" id="1274358"/>
    <lineage>
        <taxon>Bacteria</taxon>
        <taxon>Bacillati</taxon>
        <taxon>Bacillota</taxon>
        <taxon>Bacilli</taxon>
        <taxon>Bacillales</taxon>
        <taxon>Bacillaceae</taxon>
        <taxon>Oceanobacillus</taxon>
    </lineage>
</organism>
<dbReference type="PROSITE" id="PS51186">
    <property type="entry name" value="GNAT"/>
    <property type="match status" value="1"/>
</dbReference>
<dbReference type="InterPro" id="IPR000182">
    <property type="entry name" value="GNAT_dom"/>
</dbReference>